<proteinExistence type="inferred from homology"/>
<feature type="binding site" evidence="3">
    <location>
        <begin position="251"/>
        <end position="254"/>
    </location>
    <ligand>
        <name>FAD</name>
        <dbReference type="ChEBI" id="CHEBI:57692"/>
    </ligand>
</feature>
<evidence type="ECO:0000313" key="9">
    <source>
        <dbReference type="Proteomes" id="UP000541421"/>
    </source>
</evidence>
<name>A0A7Y4LCT6_9BURK</name>
<keyword evidence="3" id="KW-0547">Nucleotide-binding</keyword>
<dbReference type="CDD" id="cd07039">
    <property type="entry name" value="TPP_PYR_POX"/>
    <property type="match status" value="1"/>
</dbReference>
<feature type="binding site" evidence="3">
    <location>
        <position position="51"/>
    </location>
    <ligand>
        <name>thiamine diphosphate</name>
        <dbReference type="ChEBI" id="CHEBI:58937"/>
    </ligand>
</feature>
<dbReference type="InterPro" id="IPR012000">
    <property type="entry name" value="Thiamin_PyroP_enz_cen_dom"/>
</dbReference>
<organism evidence="8 9">
    <name type="scientific">Pelistega europaea</name>
    <dbReference type="NCBI Taxonomy" id="106147"/>
    <lineage>
        <taxon>Bacteria</taxon>
        <taxon>Pseudomonadati</taxon>
        <taxon>Pseudomonadota</taxon>
        <taxon>Betaproteobacteria</taxon>
        <taxon>Burkholderiales</taxon>
        <taxon>Alcaligenaceae</taxon>
        <taxon>Pelistega</taxon>
    </lineage>
</organism>
<keyword evidence="3" id="KW-0285">Flavoprotein</keyword>
<comment type="subunit">
    <text evidence="3">Homotetramer.</text>
</comment>
<comment type="caution">
    <text evidence="8">The sequence shown here is derived from an EMBL/GenBank/DDBJ whole genome shotgun (WGS) entry which is preliminary data.</text>
</comment>
<feature type="binding site" evidence="3">
    <location>
        <position position="292"/>
    </location>
    <ligand>
        <name>FAD</name>
        <dbReference type="ChEBI" id="CHEBI:57692"/>
    </ligand>
</feature>
<keyword evidence="2 3" id="KW-0786">Thiamine pyrophosphate</keyword>
<dbReference type="Gene3D" id="3.40.50.970">
    <property type="match status" value="2"/>
</dbReference>
<dbReference type="EC" id="1.2.5.1" evidence="3"/>
<feature type="binding site" evidence="3">
    <location>
        <position position="462"/>
    </location>
    <ligand>
        <name>Mg(2+)</name>
        <dbReference type="ChEBI" id="CHEBI:18420"/>
    </ligand>
</feature>
<evidence type="ECO:0000259" key="7">
    <source>
        <dbReference type="Pfam" id="PF02776"/>
    </source>
</evidence>
<dbReference type="Pfam" id="PF02775">
    <property type="entry name" value="TPP_enzyme_C"/>
    <property type="match status" value="1"/>
</dbReference>
<feature type="binding site" evidence="3">
    <location>
        <begin position="274"/>
        <end position="278"/>
    </location>
    <ligand>
        <name>FAD</name>
        <dbReference type="ChEBI" id="CHEBI:57692"/>
    </ligand>
</feature>
<comment type="function">
    <text evidence="3">A peripheral cell membrane enzyme that catalyzes the oxidative decarboxylation of pyruvate to form acetate and CO(2). It channels electrons from the cytoplasm to the respiratory chain at the cell membrane via ubiquinone.</text>
</comment>
<dbReference type="RefSeq" id="WP_171588839.1">
    <property type="nucleotide sequence ID" value="NZ_JABGBO010000006.1"/>
</dbReference>
<accession>A0A7Y4LCT6</accession>
<feature type="region of interest" description="FAD-binding domain" evidence="3">
    <location>
        <begin position="183"/>
        <end position="334"/>
    </location>
</feature>
<dbReference type="Proteomes" id="UP000541421">
    <property type="component" value="Unassembled WGS sequence"/>
</dbReference>
<keyword evidence="3" id="KW-0460">Magnesium</keyword>
<comment type="catalytic activity">
    <reaction evidence="3">
        <text>a ubiquinone + pyruvate + H2O = a ubiquinol + acetate + CO2</text>
        <dbReference type="Rhea" id="RHEA:27405"/>
        <dbReference type="Rhea" id="RHEA-COMP:9565"/>
        <dbReference type="Rhea" id="RHEA-COMP:9566"/>
        <dbReference type="ChEBI" id="CHEBI:15361"/>
        <dbReference type="ChEBI" id="CHEBI:15377"/>
        <dbReference type="ChEBI" id="CHEBI:16389"/>
        <dbReference type="ChEBI" id="CHEBI:16526"/>
        <dbReference type="ChEBI" id="CHEBI:17976"/>
        <dbReference type="ChEBI" id="CHEBI:30089"/>
        <dbReference type="EC" id="1.2.5.1"/>
    </reaction>
</comment>
<dbReference type="EMBL" id="JABGBO010000006">
    <property type="protein sequence ID" value="NOL49871.1"/>
    <property type="molecule type" value="Genomic_DNA"/>
</dbReference>
<dbReference type="SUPFAM" id="SSF52518">
    <property type="entry name" value="Thiamin diphosphate-binding fold (THDP-binding)"/>
    <property type="match status" value="2"/>
</dbReference>
<evidence type="ECO:0000259" key="6">
    <source>
        <dbReference type="Pfam" id="PF02775"/>
    </source>
</evidence>
<feature type="binding site" evidence="3">
    <location>
        <begin position="462"/>
        <end position="468"/>
    </location>
    <ligand>
        <name>thiamine diphosphate</name>
        <dbReference type="ChEBI" id="CHEBI:58937"/>
    </ligand>
</feature>
<dbReference type="PANTHER" id="PTHR42981:SF2">
    <property type="entry name" value="PYRUVATE DEHYDROGENASE [UBIQUINONE]"/>
    <property type="match status" value="1"/>
</dbReference>
<dbReference type="GO" id="GO:0042867">
    <property type="term" value="P:pyruvate catabolic process"/>
    <property type="evidence" value="ECO:0007669"/>
    <property type="project" value="UniProtKB-UniRule"/>
</dbReference>
<dbReference type="InterPro" id="IPR029061">
    <property type="entry name" value="THDP-binding"/>
</dbReference>
<keyword evidence="3" id="KW-0274">FAD</keyword>
<keyword evidence="9" id="KW-1185">Reference proteome</keyword>
<dbReference type="NCBIfam" id="NF006591">
    <property type="entry name" value="PRK09124.1"/>
    <property type="match status" value="1"/>
</dbReference>
<dbReference type="PANTHER" id="PTHR42981">
    <property type="entry name" value="PYRUVATE DEHYDROGENASE [UBIQUINONE]"/>
    <property type="match status" value="1"/>
</dbReference>
<dbReference type="GO" id="GO:0030976">
    <property type="term" value="F:thiamine pyrophosphate binding"/>
    <property type="evidence" value="ECO:0007669"/>
    <property type="project" value="UniProtKB-UniRule"/>
</dbReference>
<keyword evidence="3 8" id="KW-0830">Ubiquinone</keyword>
<evidence type="ECO:0000256" key="1">
    <source>
        <dbReference type="ARBA" id="ARBA00007812"/>
    </source>
</evidence>
<dbReference type="GO" id="GO:0008289">
    <property type="term" value="F:lipid binding"/>
    <property type="evidence" value="ECO:0007669"/>
    <property type="project" value="UniProtKB-UniRule"/>
</dbReference>
<dbReference type="GO" id="GO:0048039">
    <property type="term" value="F:ubiquinone binding"/>
    <property type="evidence" value="ECO:0007669"/>
    <property type="project" value="UniProtKB-UniRule"/>
</dbReference>
<feature type="binding site" evidence="3">
    <location>
        <begin position="408"/>
        <end position="410"/>
    </location>
    <ligand>
        <name>thiamine diphosphate</name>
        <dbReference type="ChEBI" id="CHEBI:58937"/>
    </ligand>
</feature>
<dbReference type="GO" id="GO:0005886">
    <property type="term" value="C:plasma membrane"/>
    <property type="evidence" value="ECO:0007669"/>
    <property type="project" value="UniProtKB-SubCell"/>
</dbReference>
<dbReference type="SUPFAM" id="SSF52467">
    <property type="entry name" value="DHS-like NAD/FAD-binding domain"/>
    <property type="match status" value="1"/>
</dbReference>
<keyword evidence="3" id="KW-0472">Membrane</keyword>
<dbReference type="GO" id="GO:0000287">
    <property type="term" value="F:magnesium ion binding"/>
    <property type="evidence" value="ECO:0007669"/>
    <property type="project" value="UniProtKB-UniRule"/>
</dbReference>
<dbReference type="GO" id="GO:0050660">
    <property type="term" value="F:flavin adenine dinucleotide binding"/>
    <property type="evidence" value="ECO:0007669"/>
    <property type="project" value="UniProtKB-UniRule"/>
</dbReference>
<comment type="subcellular location">
    <subcellularLocation>
        <location evidence="3">Cell membrane</location>
        <topology evidence="3">Peripheral membrane protein</topology>
        <orientation evidence="3">Cytoplasmic side</orientation>
    </subcellularLocation>
</comment>
<evidence type="ECO:0000256" key="4">
    <source>
        <dbReference type="RuleBase" id="RU362132"/>
    </source>
</evidence>
<evidence type="ECO:0000313" key="8">
    <source>
        <dbReference type="EMBL" id="NOL49871.1"/>
    </source>
</evidence>
<evidence type="ECO:0000256" key="2">
    <source>
        <dbReference type="ARBA" id="ARBA00023052"/>
    </source>
</evidence>
<dbReference type="InterPro" id="IPR047210">
    <property type="entry name" value="TPP_PYR_POXB-like"/>
</dbReference>
<evidence type="ECO:0000259" key="5">
    <source>
        <dbReference type="Pfam" id="PF00205"/>
    </source>
</evidence>
<feature type="binding site" evidence="3">
    <location>
        <begin position="435"/>
        <end position="437"/>
    </location>
    <ligand>
        <name>thiamine diphosphate</name>
        <dbReference type="ChEBI" id="CHEBI:58937"/>
    </ligand>
</feature>
<reference evidence="8 9" key="1">
    <citation type="submission" date="2020-05" db="EMBL/GenBank/DDBJ databases">
        <authorList>
            <person name="Niu N."/>
        </authorList>
    </citation>
    <scope>NUCLEOTIDE SEQUENCE [LARGE SCALE GENOMIC DNA]</scope>
    <source>
        <strain evidence="8 9">LMG10982</strain>
    </source>
</reference>
<comment type="cofactor">
    <cofactor evidence="3">
        <name>Mg(2+)</name>
        <dbReference type="ChEBI" id="CHEBI:18420"/>
    </cofactor>
    <text evidence="3">Binds 1 Mg(2+) ion per subunit.</text>
</comment>
<feature type="site" description="Moves into active site upon enzyme activation, plays a role in electron transfer" evidence="3">
    <location>
        <position position="467"/>
    </location>
</feature>
<feature type="region of interest" description="Membrane-binding domain" evidence="3">
    <location>
        <begin position="533"/>
        <end position="574"/>
    </location>
</feature>
<dbReference type="InterPro" id="IPR012001">
    <property type="entry name" value="Thiamin_PyroP_enz_TPP-bd_dom"/>
</dbReference>
<sequence length="574" mass="61951">MATKTIADLLVNTLVNAGIERIWGITGDSLNGINDSLRRNGKIRWMHVRHEETAAFAAGAEAAVTGKLAVCAGSCGPGNLHLINGLFDCQRNHVPVLAIASHIPSTEIGLGYFQETHPQELFRECSYFAELVSNPKQMPEVLLRAMNVAVGKKGVAVIVLPGDVSLAEVGVDNIQWTPPAEPQVIPSSSTIQSLAQELNAAQNITILAGSGCAGAHDEVVAIAQRLKAPVVHALRGKEWVEWDNPNDVGMTGLIGFSSGYHAMLNSDALLMLGTDFPYRPFYPENTKVFQIDIDPANLGKRIPLTMGVVGGVKETLAALLPLLKDNKPDDFLSKAVTHYHQARKELDELAVPSSKGNPIHPQYLMKRLSELAKENAVFTADVGTPTVWAARYLTMNGQRRLLGSFNHGSMANAMMQALGAQGVDNQRQVIALCGDGGFSMMMGEILTIKQLNLPVKLIIFNNSTLGFVAMEMKAAGYLDHATDLENPNFAQMAKAVGITAYRIEDSADLDTVLPAALAEAGPVLVDVVTAKQELALPPKIQLAQAKGFSLFMLKAIMNGRGDQIKELIKTNWRR</sequence>
<dbReference type="Gene3D" id="3.40.50.1220">
    <property type="entry name" value="TPP-binding domain"/>
    <property type="match status" value="1"/>
</dbReference>
<dbReference type="InterPro" id="IPR047211">
    <property type="entry name" value="POXB-like"/>
</dbReference>
<dbReference type="GO" id="GO:0052737">
    <property type="term" value="F:pyruvate dehydrogenase (quinone) activity"/>
    <property type="evidence" value="ECO:0007669"/>
    <property type="project" value="UniProtKB-UniRule"/>
</dbReference>
<gene>
    <name evidence="3 8" type="primary">poxB</name>
    <name evidence="8" type="ORF">HKX40_06950</name>
</gene>
<feature type="domain" description="Thiamine pyrophosphate enzyme N-terminal TPP-binding" evidence="7">
    <location>
        <begin position="5"/>
        <end position="116"/>
    </location>
</feature>
<feature type="binding site" evidence="3">
    <location>
        <position position="435"/>
    </location>
    <ligand>
        <name>Mg(2+)</name>
        <dbReference type="ChEBI" id="CHEBI:18420"/>
    </ligand>
</feature>
<feature type="domain" description="Thiamine pyrophosphate enzyme central" evidence="5">
    <location>
        <begin position="191"/>
        <end position="319"/>
    </location>
</feature>
<comment type="similarity">
    <text evidence="1 3 4">Belongs to the TPP enzyme family.</text>
</comment>
<dbReference type="InterPro" id="IPR029035">
    <property type="entry name" value="DHS-like_NAD/FAD-binding_dom"/>
</dbReference>
<comment type="cofactor">
    <cofactor evidence="3">
        <name>FAD</name>
        <dbReference type="ChEBI" id="CHEBI:57692"/>
    </cofactor>
    <text evidence="3">Binds 1 FAD per subunit.</text>
</comment>
<protein>
    <recommendedName>
        <fullName evidence="3">Pyruvate dehydrogenase [ubiquinone]</fullName>
        <ecNumber evidence="3">1.2.5.1</ecNumber>
    </recommendedName>
    <alternativeName>
        <fullName evidence="3">Pyruvate oxidase</fullName>
        <shortName evidence="3">POX</shortName>
    </alternativeName>
    <alternativeName>
        <fullName evidence="3">Pyruvate:ubiquinone-8 oxidoreductase</fullName>
    </alternativeName>
</protein>
<dbReference type="CDD" id="cd02014">
    <property type="entry name" value="TPP_POX"/>
    <property type="match status" value="1"/>
</dbReference>
<dbReference type="InterPro" id="IPR011766">
    <property type="entry name" value="TPP_enzyme_TPP-bd"/>
</dbReference>
<dbReference type="InterPro" id="IPR044261">
    <property type="entry name" value="Pyruvate_dehydrogenase"/>
</dbReference>
<comment type="domain">
    <text evidence="3">Has 4 domains; the Pyr domain which binds the pyrimidine moiety of the thiamine pyrophosphate cofactor, the FAD-binding domain, the PP-binding domain which binds the pyrophosphate portion of thiamine pyrophosphate and the C-terminal membrane binding region. The C-terminus is held closely against the rest of the protein and covers the active site; during activation it unfolds from the rest of the protein and forms an amphipathic helix upon membrane binding, exposing the active site.</text>
</comment>
<dbReference type="AlphaFoldDB" id="A0A7Y4LCT6"/>
<dbReference type="Pfam" id="PF02776">
    <property type="entry name" value="TPP_enzyme_N"/>
    <property type="match status" value="1"/>
</dbReference>
<keyword evidence="3" id="KW-0446">Lipid-binding</keyword>
<evidence type="ECO:0000256" key="3">
    <source>
        <dbReference type="HAMAP-Rule" id="MF_00850"/>
    </source>
</evidence>
<dbReference type="FunFam" id="3.40.50.1220:FF:000013">
    <property type="entry name" value="Pyruvate dehydrogenase [ubiquinone]"/>
    <property type="match status" value="1"/>
</dbReference>
<keyword evidence="3 8" id="KW-0560">Oxidoreductase</keyword>
<feature type="domain" description="Thiamine pyrophosphate enzyme TPP-binding" evidence="6">
    <location>
        <begin position="381"/>
        <end position="527"/>
    </location>
</feature>
<dbReference type="Pfam" id="PF00205">
    <property type="entry name" value="TPP_enzyme_M"/>
    <property type="match status" value="1"/>
</dbReference>
<comment type="activity regulation">
    <text evidence="3">The C-terminus inhibits activity; it has to move for the enzyme to be active. Activated by lipid-binding, which occurs via the C-terminus.</text>
</comment>
<dbReference type="HAMAP" id="MF_00850">
    <property type="entry name" value="POX"/>
    <property type="match status" value="1"/>
</dbReference>
<comment type="cofactor">
    <cofactor evidence="3">
        <name>thiamine diphosphate</name>
        <dbReference type="ChEBI" id="CHEBI:58937"/>
    </cofactor>
    <text evidence="3">Binds 1 thiamine pyrophosphate per subunit.</text>
</comment>
<keyword evidence="3" id="KW-0479">Metal-binding</keyword>
<dbReference type="InterPro" id="IPR047212">
    <property type="entry name" value="TPP_POXB-like"/>
</dbReference>
<keyword evidence="3 8" id="KW-0670">Pyruvate</keyword>
<keyword evidence="3" id="KW-1003">Cell membrane</keyword>
<comment type="caution">
    <text evidence="3">Lacks conserved residue(s) required for the propagation of feature annotation.</text>
</comment>